<protein>
    <submittedName>
        <fullName evidence="7">LemA family protein</fullName>
    </submittedName>
</protein>
<evidence type="ECO:0000256" key="1">
    <source>
        <dbReference type="ARBA" id="ARBA00004167"/>
    </source>
</evidence>
<comment type="subcellular location">
    <subcellularLocation>
        <location evidence="1">Membrane</location>
        <topology evidence="1">Single-pass membrane protein</topology>
    </subcellularLocation>
</comment>
<dbReference type="Gene3D" id="1.20.1440.20">
    <property type="entry name" value="LemA-like domain"/>
    <property type="match status" value="1"/>
</dbReference>
<evidence type="ECO:0000256" key="6">
    <source>
        <dbReference type="SAM" id="MobiDB-lite"/>
    </source>
</evidence>
<dbReference type="EMBL" id="QYYH01000037">
    <property type="protein sequence ID" value="RJY17675.1"/>
    <property type="molecule type" value="Genomic_DNA"/>
</dbReference>
<name>A0A3A6TXQ4_9GAMM</name>
<comment type="caution">
    <text evidence="7">The sequence shown here is derived from an EMBL/GenBank/DDBJ whole genome shotgun (WGS) entry which is preliminary data.</text>
</comment>
<evidence type="ECO:0000256" key="4">
    <source>
        <dbReference type="ARBA" id="ARBA00022989"/>
    </source>
</evidence>
<accession>A0A3A6TXQ4</accession>
<dbReference type="AlphaFoldDB" id="A0A3A6TXQ4"/>
<gene>
    <name evidence="7" type="ORF">D5R81_07765</name>
</gene>
<feature type="region of interest" description="Disordered" evidence="6">
    <location>
        <begin position="185"/>
        <end position="223"/>
    </location>
</feature>
<dbReference type="RefSeq" id="WP_121853085.1">
    <property type="nucleotide sequence ID" value="NZ_CP037952.1"/>
</dbReference>
<reference evidence="7 8" key="1">
    <citation type="submission" date="2018-09" db="EMBL/GenBank/DDBJ databases">
        <title>Phylogeny of the Shewanellaceae, and recommendation for two new genera, Pseudoshewanella and Parashewanella.</title>
        <authorList>
            <person name="Wang G."/>
        </authorList>
    </citation>
    <scope>NUCLEOTIDE SEQUENCE [LARGE SCALE GENOMIC DNA]</scope>
    <source>
        <strain evidence="7 8">KCTC 22492</strain>
    </source>
</reference>
<dbReference type="InterPro" id="IPR023353">
    <property type="entry name" value="LemA-like_dom_sf"/>
</dbReference>
<evidence type="ECO:0000313" key="8">
    <source>
        <dbReference type="Proteomes" id="UP000273022"/>
    </source>
</evidence>
<dbReference type="GO" id="GO:0016020">
    <property type="term" value="C:membrane"/>
    <property type="evidence" value="ECO:0007669"/>
    <property type="project" value="UniProtKB-SubCell"/>
</dbReference>
<dbReference type="PANTHER" id="PTHR34478:SF2">
    <property type="entry name" value="MEMBRANE PROTEIN"/>
    <property type="match status" value="1"/>
</dbReference>
<dbReference type="InterPro" id="IPR007156">
    <property type="entry name" value="MamQ_LemA"/>
</dbReference>
<evidence type="ECO:0000313" key="7">
    <source>
        <dbReference type="EMBL" id="RJY17675.1"/>
    </source>
</evidence>
<comment type="similarity">
    <text evidence="2">Belongs to the LemA family.</text>
</comment>
<keyword evidence="5" id="KW-0472">Membrane</keyword>
<keyword evidence="3" id="KW-0812">Transmembrane</keyword>
<dbReference type="OrthoDB" id="9804152at2"/>
<evidence type="ECO:0000256" key="2">
    <source>
        <dbReference type="ARBA" id="ARBA00008854"/>
    </source>
</evidence>
<keyword evidence="4" id="KW-1133">Transmembrane helix</keyword>
<dbReference type="Proteomes" id="UP000273022">
    <property type="component" value="Unassembled WGS sequence"/>
</dbReference>
<organism evidence="7 8">
    <name type="scientific">Parashewanella spongiae</name>
    <dbReference type="NCBI Taxonomy" id="342950"/>
    <lineage>
        <taxon>Bacteria</taxon>
        <taxon>Pseudomonadati</taxon>
        <taxon>Pseudomonadota</taxon>
        <taxon>Gammaproteobacteria</taxon>
        <taxon>Alteromonadales</taxon>
        <taxon>Shewanellaceae</taxon>
        <taxon>Parashewanella</taxon>
    </lineage>
</organism>
<dbReference type="PANTHER" id="PTHR34478">
    <property type="entry name" value="PROTEIN LEMA"/>
    <property type="match status" value="1"/>
</dbReference>
<evidence type="ECO:0000256" key="5">
    <source>
        <dbReference type="ARBA" id="ARBA00023136"/>
    </source>
</evidence>
<dbReference type="SUPFAM" id="SSF140478">
    <property type="entry name" value="LemA-like"/>
    <property type="match status" value="1"/>
</dbReference>
<feature type="compositionally biased region" description="Polar residues" evidence="6">
    <location>
        <begin position="185"/>
        <end position="198"/>
    </location>
</feature>
<keyword evidence="8" id="KW-1185">Reference proteome</keyword>
<sequence>MDFIVLLFIIAIGFAFWGITTYNKLQAQKQEIIEQSSNIQVSQKKRTDLASRIIDIAKGVGDHEKLTHLQVSSAQTASIENLSALSQSFPELKANETYLKLMDQLHDLENSISERRESYNKSVKNYNSFRSSFPTMLVANKLSFEAASYYDSNDEESLNNIATFSRDDSEAVRAIIESSTNSIKRSTQKIADSASSQIKELKENLEKKSPEEPKAEESDAIQK</sequence>
<dbReference type="Pfam" id="PF04011">
    <property type="entry name" value="LemA"/>
    <property type="match status" value="1"/>
</dbReference>
<proteinExistence type="inferred from homology"/>
<feature type="compositionally biased region" description="Basic and acidic residues" evidence="6">
    <location>
        <begin position="199"/>
        <end position="223"/>
    </location>
</feature>
<evidence type="ECO:0000256" key="3">
    <source>
        <dbReference type="ARBA" id="ARBA00022692"/>
    </source>
</evidence>